<sequence length="471" mass="50945">MAGISVHSATADVERGLDEKDVDVDTTKSPCVQEMPAARPTTTKTTAVTGKSLISRLLHRAIQKSHEDPLVDETPPDGGFRAWMILFFTHQVTANSFGFVTAFGVLQSYYVEALDLPPSTVSWIGSLCAFLMLFMGAFSGRLSDAGYFPQVLFLGTVIQIIGFVGASFSTTYWQILLSHGICLGFGGGLMLVPTMSVLGTYFTKRRPLVLAICVIGNNMGGLLYAAILQQCIPKVGYAWTMRICALVVMCSSVPSNFVLKPMKMKRTKGSIIELGAFREIEYSFFTIAMFLTFLGMWVPMFYLGSFGKNIIGIDSKTAGSLILIINGVGVAGRVLPALLASRLGPLNLMIPLTFLSAATLYCWASVRTYKSVLLFDIFYGFIMAAGQGMLPPSLGSMTKDRSKMGVRMGMVFTACGVSLLIGQPLAGALIELDGGRYLYAQMYAGSSMMLGALFILAARVRVGGWDLTVRI</sequence>
<comment type="subcellular location">
    <subcellularLocation>
        <location evidence="1">Membrane</location>
        <topology evidence="1">Multi-pass membrane protein</topology>
    </subcellularLocation>
</comment>
<name>A0A218YT05_9HELO</name>
<dbReference type="InterPro" id="IPR050327">
    <property type="entry name" value="Proton-linked_MCT"/>
</dbReference>
<feature type="transmembrane region" description="Helical" evidence="4">
    <location>
        <begin position="411"/>
        <end position="430"/>
    </location>
</feature>
<dbReference type="Gene3D" id="1.20.1250.20">
    <property type="entry name" value="MFS general substrate transporter like domains"/>
    <property type="match status" value="2"/>
</dbReference>
<feature type="transmembrane region" description="Helical" evidence="4">
    <location>
        <begin position="208"/>
        <end position="227"/>
    </location>
</feature>
<dbReference type="GO" id="GO:0022857">
    <property type="term" value="F:transmembrane transporter activity"/>
    <property type="evidence" value="ECO:0007669"/>
    <property type="project" value="InterPro"/>
</dbReference>
<feature type="transmembrane region" description="Helical" evidence="4">
    <location>
        <begin position="442"/>
        <end position="462"/>
    </location>
</feature>
<feature type="transmembrane region" description="Helical" evidence="4">
    <location>
        <begin position="239"/>
        <end position="259"/>
    </location>
</feature>
<dbReference type="GO" id="GO:0016020">
    <property type="term" value="C:membrane"/>
    <property type="evidence" value="ECO:0007669"/>
    <property type="project" value="UniProtKB-SubCell"/>
</dbReference>
<evidence type="ECO:0000256" key="1">
    <source>
        <dbReference type="ARBA" id="ARBA00004141"/>
    </source>
</evidence>
<dbReference type="Pfam" id="PF07690">
    <property type="entry name" value="MFS_1"/>
    <property type="match status" value="1"/>
</dbReference>
<comment type="similarity">
    <text evidence="2">Belongs to the major facilitator superfamily. Monocarboxylate porter (TC 2.A.1.13) family.</text>
</comment>
<feature type="region of interest" description="Disordered" evidence="3">
    <location>
        <begin position="17"/>
        <end position="43"/>
    </location>
</feature>
<feature type="compositionally biased region" description="Basic and acidic residues" evidence="3">
    <location>
        <begin position="17"/>
        <end position="26"/>
    </location>
</feature>
<dbReference type="PANTHER" id="PTHR11360:SF130">
    <property type="entry name" value="MAJOR FACILITATOR SUPERFAMILY (MFS) PROFILE DOMAIN-CONTAINING PROTEIN-RELATED"/>
    <property type="match status" value="1"/>
</dbReference>
<dbReference type="PANTHER" id="PTHR11360">
    <property type="entry name" value="MONOCARBOXYLATE TRANSPORTER"/>
    <property type="match status" value="1"/>
</dbReference>
<evidence type="ECO:0000313" key="6">
    <source>
        <dbReference type="Proteomes" id="UP000242519"/>
    </source>
</evidence>
<dbReference type="Proteomes" id="UP000242519">
    <property type="component" value="Unassembled WGS sequence"/>
</dbReference>
<feature type="transmembrane region" description="Helical" evidence="4">
    <location>
        <begin position="175"/>
        <end position="201"/>
    </location>
</feature>
<dbReference type="InParanoid" id="A0A218YT05"/>
<organism evidence="5 6">
    <name type="scientific">Diplocarpon coronariae</name>
    <dbReference type="NCBI Taxonomy" id="2795749"/>
    <lineage>
        <taxon>Eukaryota</taxon>
        <taxon>Fungi</taxon>
        <taxon>Dikarya</taxon>
        <taxon>Ascomycota</taxon>
        <taxon>Pezizomycotina</taxon>
        <taxon>Leotiomycetes</taxon>
        <taxon>Helotiales</taxon>
        <taxon>Drepanopezizaceae</taxon>
        <taxon>Diplocarpon</taxon>
    </lineage>
</organism>
<dbReference type="AlphaFoldDB" id="A0A218YT05"/>
<evidence type="ECO:0000313" key="5">
    <source>
        <dbReference type="EMBL" id="OWO98317.1"/>
    </source>
</evidence>
<feature type="transmembrane region" description="Helical" evidence="4">
    <location>
        <begin position="372"/>
        <end position="390"/>
    </location>
</feature>
<keyword evidence="4" id="KW-1133">Transmembrane helix</keyword>
<keyword evidence="4" id="KW-0472">Membrane</keyword>
<keyword evidence="4" id="KW-0812">Transmembrane</keyword>
<dbReference type="OrthoDB" id="6499973at2759"/>
<dbReference type="SUPFAM" id="SSF103473">
    <property type="entry name" value="MFS general substrate transporter"/>
    <property type="match status" value="1"/>
</dbReference>
<accession>A0A218YT05</accession>
<feature type="transmembrane region" description="Helical" evidence="4">
    <location>
        <begin position="151"/>
        <end position="169"/>
    </location>
</feature>
<protein>
    <submittedName>
        <fullName evidence="5">MFS monocarboxylate transporter</fullName>
    </submittedName>
</protein>
<dbReference type="EMBL" id="MZNU01000401">
    <property type="protein sequence ID" value="OWO98317.1"/>
    <property type="molecule type" value="Genomic_DNA"/>
</dbReference>
<keyword evidence="6" id="KW-1185">Reference proteome</keyword>
<feature type="transmembrane region" description="Helical" evidence="4">
    <location>
        <begin position="346"/>
        <end position="366"/>
    </location>
</feature>
<evidence type="ECO:0000256" key="3">
    <source>
        <dbReference type="SAM" id="MobiDB-lite"/>
    </source>
</evidence>
<evidence type="ECO:0000256" key="4">
    <source>
        <dbReference type="SAM" id="Phobius"/>
    </source>
</evidence>
<feature type="transmembrane region" description="Helical" evidence="4">
    <location>
        <begin position="318"/>
        <end position="339"/>
    </location>
</feature>
<proteinExistence type="inferred from homology"/>
<feature type="transmembrane region" description="Helical" evidence="4">
    <location>
        <begin position="280"/>
        <end position="298"/>
    </location>
</feature>
<evidence type="ECO:0000256" key="2">
    <source>
        <dbReference type="ARBA" id="ARBA00006727"/>
    </source>
</evidence>
<dbReference type="InterPro" id="IPR036259">
    <property type="entry name" value="MFS_trans_sf"/>
</dbReference>
<reference evidence="5 6" key="1">
    <citation type="submission" date="2017-04" db="EMBL/GenBank/DDBJ databases">
        <title>Draft genome sequence of Marssonina coronaria NL1: causal agent of apple blotch.</title>
        <authorList>
            <person name="Cheng Q."/>
        </authorList>
    </citation>
    <scope>NUCLEOTIDE SEQUENCE [LARGE SCALE GENOMIC DNA]</scope>
    <source>
        <strain evidence="5 6">NL1</strain>
    </source>
</reference>
<gene>
    <name evidence="5" type="ORF">B2J93_2279</name>
</gene>
<comment type="caution">
    <text evidence="5">The sequence shown here is derived from an EMBL/GenBank/DDBJ whole genome shotgun (WGS) entry which is preliminary data.</text>
</comment>
<feature type="transmembrane region" description="Helical" evidence="4">
    <location>
        <begin position="121"/>
        <end position="139"/>
    </location>
</feature>
<dbReference type="InterPro" id="IPR011701">
    <property type="entry name" value="MFS"/>
</dbReference>
<feature type="transmembrane region" description="Helical" evidence="4">
    <location>
        <begin position="85"/>
        <end position="109"/>
    </location>
</feature>